<feature type="signal peptide" evidence="1">
    <location>
        <begin position="1"/>
        <end position="30"/>
    </location>
</feature>
<evidence type="ECO:0000256" key="1">
    <source>
        <dbReference type="SAM" id="SignalP"/>
    </source>
</evidence>
<accession>A0A9R1XYG5</accession>
<keyword evidence="1" id="KW-0732">Signal</keyword>
<gene>
    <name evidence="2" type="ORF">LSAT_V11C100002890</name>
</gene>
<organism evidence="2 3">
    <name type="scientific">Lactuca sativa</name>
    <name type="common">Garden lettuce</name>
    <dbReference type="NCBI Taxonomy" id="4236"/>
    <lineage>
        <taxon>Eukaryota</taxon>
        <taxon>Viridiplantae</taxon>
        <taxon>Streptophyta</taxon>
        <taxon>Embryophyta</taxon>
        <taxon>Tracheophyta</taxon>
        <taxon>Spermatophyta</taxon>
        <taxon>Magnoliopsida</taxon>
        <taxon>eudicotyledons</taxon>
        <taxon>Gunneridae</taxon>
        <taxon>Pentapetalae</taxon>
        <taxon>asterids</taxon>
        <taxon>campanulids</taxon>
        <taxon>Asterales</taxon>
        <taxon>Asteraceae</taxon>
        <taxon>Cichorioideae</taxon>
        <taxon>Cichorieae</taxon>
        <taxon>Lactucinae</taxon>
        <taxon>Lactuca</taxon>
    </lineage>
</organism>
<reference evidence="2 3" key="1">
    <citation type="journal article" date="2017" name="Nat. Commun.">
        <title>Genome assembly with in vitro proximity ligation data and whole-genome triplication in lettuce.</title>
        <authorList>
            <person name="Reyes-Chin-Wo S."/>
            <person name="Wang Z."/>
            <person name="Yang X."/>
            <person name="Kozik A."/>
            <person name="Arikit S."/>
            <person name="Song C."/>
            <person name="Xia L."/>
            <person name="Froenicke L."/>
            <person name="Lavelle D.O."/>
            <person name="Truco M.J."/>
            <person name="Xia R."/>
            <person name="Zhu S."/>
            <person name="Xu C."/>
            <person name="Xu H."/>
            <person name="Xu X."/>
            <person name="Cox K."/>
            <person name="Korf I."/>
            <person name="Meyers B.C."/>
            <person name="Michelmore R.W."/>
        </authorList>
    </citation>
    <scope>NUCLEOTIDE SEQUENCE [LARGE SCALE GENOMIC DNA]</scope>
    <source>
        <strain evidence="3">cv. Salinas</strain>
        <tissue evidence="2">Seedlings</tissue>
    </source>
</reference>
<protein>
    <submittedName>
        <fullName evidence="2">Uncharacterized protein</fullName>
    </submittedName>
</protein>
<dbReference type="EMBL" id="NBSK02000001">
    <property type="protein sequence ID" value="KAJ0228377.1"/>
    <property type="molecule type" value="Genomic_DNA"/>
</dbReference>
<dbReference type="Proteomes" id="UP000235145">
    <property type="component" value="Unassembled WGS sequence"/>
</dbReference>
<proteinExistence type="predicted"/>
<keyword evidence="3" id="KW-1185">Reference proteome</keyword>
<evidence type="ECO:0000313" key="3">
    <source>
        <dbReference type="Proteomes" id="UP000235145"/>
    </source>
</evidence>
<feature type="chain" id="PRO_5040437184" evidence="1">
    <location>
        <begin position="31"/>
        <end position="109"/>
    </location>
</feature>
<dbReference type="AlphaFoldDB" id="A0A9R1XYG5"/>
<sequence>MRTGTNNSLFRTGLLLYVSTRGLSPQQAQAHENSKAFTLVTLHTNRTASNSSRKIRRWCSPQQKFTTQVPSIPLLRYQLKAKQKREKICSLISLETFIEETHTKLQSIF</sequence>
<comment type="caution">
    <text evidence="2">The sequence shown here is derived from an EMBL/GenBank/DDBJ whole genome shotgun (WGS) entry which is preliminary data.</text>
</comment>
<name>A0A9R1XYG5_LACSA</name>
<evidence type="ECO:0000313" key="2">
    <source>
        <dbReference type="EMBL" id="KAJ0228377.1"/>
    </source>
</evidence>